<name>A0A2U1ALN4_9BACT</name>
<keyword evidence="2" id="KW-1185">Reference proteome</keyword>
<dbReference type="Gene3D" id="3.30.420.280">
    <property type="match status" value="1"/>
</dbReference>
<organism evidence="1 2">
    <name type="scientific">Victivallis vadensis</name>
    <dbReference type="NCBI Taxonomy" id="172901"/>
    <lineage>
        <taxon>Bacteria</taxon>
        <taxon>Pseudomonadati</taxon>
        <taxon>Lentisphaerota</taxon>
        <taxon>Lentisphaeria</taxon>
        <taxon>Victivallales</taxon>
        <taxon>Victivallaceae</taxon>
        <taxon>Victivallis</taxon>
    </lineage>
</organism>
<sequence length="488" mass="54292">MDIHKIYVPSPTGAKFHADKRAIVKGLMGPIGSGKSVACIFELLFRMREQAPNREGVRRSRWVIIRNTYPELKETTIKTFSEWVPSECCPIRSEAPYSGTAWGPMDDGTTYEAEFLFLALDRPDDVKKLLSLECTGAWINEAREVPLTIVNGILGRTGRFPPKADAPTTWAGLIMDTNPPDTDHWYYKMAELDKPEGYSFYRQPGGILEVAEGVYAPNPEAENIENLPLGYDYYLRQAKPGVDPNYIRVMLMAQYGTLSADRPVYTTFKENIHVAARPLEIHRNLPLLLGFDFGLTPACVFCQQLGGQLRVLRERFSDDSGLKQFLLSDVIPLLRSPEFAGLPVEAVGDPAGIQRAQADDTLSCFGILAMNGIPARPAPTNDFQPRRQAVLDLLGQLGPGGVPNLVLDPSCERLRKGFISGYRFNRKPGSDGTLFKDTPEKNQYSHIHDALQYAALKTVMPALREQRDRMNGFTAPPLPGGNGWNGYL</sequence>
<dbReference type="Proteomes" id="UP000245959">
    <property type="component" value="Unassembled WGS sequence"/>
</dbReference>
<dbReference type="OrthoDB" id="5440754at2"/>
<dbReference type="AlphaFoldDB" id="A0A2U1ALN4"/>
<dbReference type="InterPro" id="IPR027417">
    <property type="entry name" value="P-loop_NTPase"/>
</dbReference>
<dbReference type="Gene3D" id="3.40.50.300">
    <property type="entry name" value="P-loop containing nucleotide triphosphate hydrolases"/>
    <property type="match status" value="1"/>
</dbReference>
<reference evidence="1 2" key="1">
    <citation type="submission" date="2018-04" db="EMBL/GenBank/DDBJ databases">
        <title>Genomic Encyclopedia of Type Strains, Phase IV (KMG-IV): sequencing the most valuable type-strain genomes for metagenomic binning, comparative biology and taxonomic classification.</title>
        <authorList>
            <person name="Goeker M."/>
        </authorList>
    </citation>
    <scope>NUCLEOTIDE SEQUENCE [LARGE SCALE GENOMIC DNA]</scope>
    <source>
        <strain evidence="1 2">DSM 14823</strain>
    </source>
</reference>
<evidence type="ECO:0000313" key="1">
    <source>
        <dbReference type="EMBL" id="PVY37211.1"/>
    </source>
</evidence>
<dbReference type="RefSeq" id="WP_116885402.1">
    <property type="nucleotide sequence ID" value="NZ_CABMMC010000001.1"/>
</dbReference>
<comment type="caution">
    <text evidence="1">The sequence shown here is derived from an EMBL/GenBank/DDBJ whole genome shotgun (WGS) entry which is preliminary data.</text>
</comment>
<evidence type="ECO:0008006" key="3">
    <source>
        <dbReference type="Google" id="ProtNLM"/>
    </source>
</evidence>
<dbReference type="EMBL" id="QEKH01000032">
    <property type="protein sequence ID" value="PVY37211.1"/>
    <property type="molecule type" value="Genomic_DNA"/>
</dbReference>
<gene>
    <name evidence="1" type="ORF">C8D82_13249</name>
</gene>
<dbReference type="GeneID" id="78296682"/>
<proteinExistence type="predicted"/>
<accession>A0A2U1ALN4</accession>
<protein>
    <recommendedName>
        <fullName evidence="3">Terminase family protein</fullName>
    </recommendedName>
</protein>
<evidence type="ECO:0000313" key="2">
    <source>
        <dbReference type="Proteomes" id="UP000245959"/>
    </source>
</evidence>